<dbReference type="GO" id="GO:0030247">
    <property type="term" value="F:polysaccharide binding"/>
    <property type="evidence" value="ECO:0007669"/>
    <property type="project" value="InterPro"/>
</dbReference>
<dbReference type="Gene3D" id="1.10.510.10">
    <property type="entry name" value="Transferase(Phosphotransferase) domain 1"/>
    <property type="match status" value="1"/>
</dbReference>
<feature type="binding site" evidence="15">
    <location>
        <position position="388"/>
    </location>
    <ligand>
        <name>ATP</name>
        <dbReference type="ChEBI" id="CHEBI:30616"/>
    </ligand>
</feature>
<dbReference type="InterPro" id="IPR000719">
    <property type="entry name" value="Prot_kinase_dom"/>
</dbReference>
<dbReference type="SMART" id="SM00220">
    <property type="entry name" value="S_TKc"/>
    <property type="match status" value="1"/>
</dbReference>
<dbReference type="EC" id="2.7.11.1" evidence="2"/>
<gene>
    <name evidence="20" type="ORF">POPTR_017G117750</name>
</gene>
<evidence type="ECO:0000256" key="6">
    <source>
        <dbReference type="ARBA" id="ARBA00022729"/>
    </source>
</evidence>
<dbReference type="SUPFAM" id="SSF56112">
    <property type="entry name" value="Protein kinase-like (PK-like)"/>
    <property type="match status" value="1"/>
</dbReference>
<dbReference type="GO" id="GO:0004674">
    <property type="term" value="F:protein serine/threonine kinase activity"/>
    <property type="evidence" value="ECO:0007669"/>
    <property type="project" value="UniProtKB-KW"/>
</dbReference>
<feature type="transmembrane region" description="Helical" evidence="17">
    <location>
        <begin position="285"/>
        <end position="308"/>
    </location>
</feature>
<proteinExistence type="predicted"/>
<keyword evidence="10 17" id="KW-1133">Transmembrane helix</keyword>
<feature type="region of interest" description="Disordered" evidence="16">
    <location>
        <begin position="641"/>
        <end position="686"/>
    </location>
</feature>
<feature type="compositionally biased region" description="Low complexity" evidence="16">
    <location>
        <begin position="641"/>
        <end position="671"/>
    </location>
</feature>
<comment type="subcellular location">
    <subcellularLocation>
        <location evidence="1">Membrane</location>
        <topology evidence="1">Single-pass type I membrane protein</topology>
    </subcellularLocation>
</comment>
<keyword evidence="3" id="KW-0723">Serine/threonine-protein kinase</keyword>
<dbReference type="FunCoup" id="A0A3N7G4Y4">
    <property type="interactions" value="839"/>
</dbReference>
<evidence type="ECO:0000256" key="18">
    <source>
        <dbReference type="SAM" id="SignalP"/>
    </source>
</evidence>
<feature type="signal peptide" evidence="18">
    <location>
        <begin position="1"/>
        <end position="29"/>
    </location>
</feature>
<evidence type="ECO:0000256" key="9">
    <source>
        <dbReference type="ARBA" id="ARBA00022840"/>
    </source>
</evidence>
<dbReference type="Proteomes" id="UP000006729">
    <property type="component" value="Chromosome 17"/>
</dbReference>
<comment type="catalytic activity">
    <reaction evidence="13">
        <text>L-threonyl-[protein] + ATP = O-phospho-L-threonyl-[protein] + ADP + H(+)</text>
        <dbReference type="Rhea" id="RHEA:46608"/>
        <dbReference type="Rhea" id="RHEA-COMP:11060"/>
        <dbReference type="Rhea" id="RHEA-COMP:11605"/>
        <dbReference type="ChEBI" id="CHEBI:15378"/>
        <dbReference type="ChEBI" id="CHEBI:30013"/>
        <dbReference type="ChEBI" id="CHEBI:30616"/>
        <dbReference type="ChEBI" id="CHEBI:61977"/>
        <dbReference type="ChEBI" id="CHEBI:456216"/>
        <dbReference type="EC" id="2.7.11.1"/>
    </reaction>
</comment>
<dbReference type="InterPro" id="IPR025287">
    <property type="entry name" value="WAK_GUB"/>
</dbReference>
<dbReference type="GO" id="GO:0005524">
    <property type="term" value="F:ATP binding"/>
    <property type="evidence" value="ECO:0007669"/>
    <property type="project" value="UniProtKB-UniRule"/>
</dbReference>
<dbReference type="Pfam" id="PF00069">
    <property type="entry name" value="Pkinase"/>
    <property type="match status" value="1"/>
</dbReference>
<dbReference type="InterPro" id="IPR008271">
    <property type="entry name" value="Ser/Thr_kinase_AS"/>
</dbReference>
<dbReference type="FunFam" id="3.30.200.20:FF:000178">
    <property type="entry name" value="serine/threonine-protein kinase PBS1-like"/>
    <property type="match status" value="1"/>
</dbReference>
<organism evidence="20 21">
    <name type="scientific">Populus trichocarpa</name>
    <name type="common">Western balsam poplar</name>
    <name type="synonym">Populus balsamifera subsp. trichocarpa</name>
    <dbReference type="NCBI Taxonomy" id="3694"/>
    <lineage>
        <taxon>Eukaryota</taxon>
        <taxon>Viridiplantae</taxon>
        <taxon>Streptophyta</taxon>
        <taxon>Embryophyta</taxon>
        <taxon>Tracheophyta</taxon>
        <taxon>Spermatophyta</taxon>
        <taxon>Magnoliopsida</taxon>
        <taxon>eudicotyledons</taxon>
        <taxon>Gunneridae</taxon>
        <taxon>Pentapetalae</taxon>
        <taxon>rosids</taxon>
        <taxon>fabids</taxon>
        <taxon>Malpighiales</taxon>
        <taxon>Salicaceae</taxon>
        <taxon>Saliceae</taxon>
        <taxon>Populus</taxon>
    </lineage>
</organism>
<comment type="catalytic activity">
    <reaction evidence="14">
        <text>L-seryl-[protein] + ATP = O-phospho-L-seryl-[protein] + ADP + H(+)</text>
        <dbReference type="Rhea" id="RHEA:17989"/>
        <dbReference type="Rhea" id="RHEA-COMP:9863"/>
        <dbReference type="Rhea" id="RHEA-COMP:11604"/>
        <dbReference type="ChEBI" id="CHEBI:15378"/>
        <dbReference type="ChEBI" id="CHEBI:29999"/>
        <dbReference type="ChEBI" id="CHEBI:30616"/>
        <dbReference type="ChEBI" id="CHEBI:83421"/>
        <dbReference type="ChEBI" id="CHEBI:456216"/>
        <dbReference type="EC" id="2.7.11.1"/>
    </reaction>
</comment>
<keyword evidence="7 15" id="KW-0547">Nucleotide-binding</keyword>
<dbReference type="InterPro" id="IPR032872">
    <property type="entry name" value="WAK_assoc_C"/>
</dbReference>
<feature type="chain" id="PRO_5017940182" description="non-specific serine/threonine protein kinase" evidence="18">
    <location>
        <begin position="30"/>
        <end position="686"/>
    </location>
</feature>
<name>A0A3N7G4Y4_POPTR</name>
<dbReference type="PROSITE" id="PS50011">
    <property type="entry name" value="PROTEIN_KINASE_DOM"/>
    <property type="match status" value="1"/>
</dbReference>
<evidence type="ECO:0000256" key="7">
    <source>
        <dbReference type="ARBA" id="ARBA00022741"/>
    </source>
</evidence>
<evidence type="ECO:0000256" key="2">
    <source>
        <dbReference type="ARBA" id="ARBA00012513"/>
    </source>
</evidence>
<dbReference type="InterPro" id="IPR045874">
    <property type="entry name" value="LRK10/LRL21-25-like"/>
</dbReference>
<dbReference type="PROSITE" id="PS00107">
    <property type="entry name" value="PROTEIN_KINASE_ATP"/>
    <property type="match status" value="1"/>
</dbReference>
<protein>
    <recommendedName>
        <fullName evidence="2">non-specific serine/threonine protein kinase</fullName>
        <ecNumber evidence="2">2.7.11.1</ecNumber>
    </recommendedName>
</protein>
<evidence type="ECO:0000256" key="4">
    <source>
        <dbReference type="ARBA" id="ARBA00022679"/>
    </source>
</evidence>
<accession>A0A3N7G4Y4</accession>
<evidence type="ECO:0000313" key="21">
    <source>
        <dbReference type="Proteomes" id="UP000006729"/>
    </source>
</evidence>
<evidence type="ECO:0000256" key="5">
    <source>
        <dbReference type="ARBA" id="ARBA00022692"/>
    </source>
</evidence>
<evidence type="ECO:0000259" key="19">
    <source>
        <dbReference type="PROSITE" id="PS50011"/>
    </source>
</evidence>
<evidence type="ECO:0000256" key="14">
    <source>
        <dbReference type="ARBA" id="ARBA00048679"/>
    </source>
</evidence>
<evidence type="ECO:0000256" key="12">
    <source>
        <dbReference type="ARBA" id="ARBA00023180"/>
    </source>
</evidence>
<evidence type="ECO:0000256" key="3">
    <source>
        <dbReference type="ARBA" id="ARBA00022527"/>
    </source>
</evidence>
<dbReference type="InParanoid" id="A0A3N7G4Y4"/>
<evidence type="ECO:0000256" key="8">
    <source>
        <dbReference type="ARBA" id="ARBA00022777"/>
    </source>
</evidence>
<keyword evidence="11 17" id="KW-0472">Membrane</keyword>
<evidence type="ECO:0000256" key="1">
    <source>
        <dbReference type="ARBA" id="ARBA00004479"/>
    </source>
</evidence>
<keyword evidence="9 15" id="KW-0067">ATP-binding</keyword>
<dbReference type="FunFam" id="1.10.510.10:FF:000590">
    <property type="entry name" value="PR5-like receptor kinase"/>
    <property type="match status" value="1"/>
</dbReference>
<dbReference type="Pfam" id="PF13947">
    <property type="entry name" value="GUB_WAK_bind"/>
    <property type="match status" value="1"/>
</dbReference>
<reference evidence="20 21" key="1">
    <citation type="journal article" date="2006" name="Science">
        <title>The genome of black cottonwood, Populus trichocarpa (Torr. &amp; Gray).</title>
        <authorList>
            <person name="Tuskan G.A."/>
            <person name="Difazio S."/>
            <person name="Jansson S."/>
            <person name="Bohlmann J."/>
            <person name="Grigoriev I."/>
            <person name="Hellsten U."/>
            <person name="Putnam N."/>
            <person name="Ralph S."/>
            <person name="Rombauts S."/>
            <person name="Salamov A."/>
            <person name="Schein J."/>
            <person name="Sterck L."/>
            <person name="Aerts A."/>
            <person name="Bhalerao R.R."/>
            <person name="Bhalerao R.P."/>
            <person name="Blaudez D."/>
            <person name="Boerjan W."/>
            <person name="Brun A."/>
            <person name="Brunner A."/>
            <person name="Busov V."/>
            <person name="Campbell M."/>
            <person name="Carlson J."/>
            <person name="Chalot M."/>
            <person name="Chapman J."/>
            <person name="Chen G.L."/>
            <person name="Cooper D."/>
            <person name="Coutinho P.M."/>
            <person name="Couturier J."/>
            <person name="Covert S."/>
            <person name="Cronk Q."/>
            <person name="Cunningham R."/>
            <person name="Davis J."/>
            <person name="Degroeve S."/>
            <person name="Dejardin A."/>
            <person name="Depamphilis C."/>
            <person name="Detter J."/>
            <person name="Dirks B."/>
            <person name="Dubchak I."/>
            <person name="Duplessis S."/>
            <person name="Ehlting J."/>
            <person name="Ellis B."/>
            <person name="Gendler K."/>
            <person name="Goodstein D."/>
            <person name="Gribskov M."/>
            <person name="Grimwood J."/>
            <person name="Groover A."/>
            <person name="Gunter L."/>
            <person name="Hamberger B."/>
            <person name="Heinze B."/>
            <person name="Helariutta Y."/>
            <person name="Henrissat B."/>
            <person name="Holligan D."/>
            <person name="Holt R."/>
            <person name="Huang W."/>
            <person name="Islam-Faridi N."/>
            <person name="Jones S."/>
            <person name="Jones-Rhoades M."/>
            <person name="Jorgensen R."/>
            <person name="Joshi C."/>
            <person name="Kangasjarvi J."/>
            <person name="Karlsson J."/>
            <person name="Kelleher C."/>
            <person name="Kirkpatrick R."/>
            <person name="Kirst M."/>
            <person name="Kohler A."/>
            <person name="Kalluri U."/>
            <person name="Larimer F."/>
            <person name="Leebens-Mack J."/>
            <person name="Leple J.C."/>
            <person name="Locascio P."/>
            <person name="Lou Y."/>
            <person name="Lucas S."/>
            <person name="Martin F."/>
            <person name="Montanini B."/>
            <person name="Napoli C."/>
            <person name="Nelson D.R."/>
            <person name="Nelson C."/>
            <person name="Nieminen K."/>
            <person name="Nilsson O."/>
            <person name="Pereda V."/>
            <person name="Peter G."/>
            <person name="Philippe R."/>
            <person name="Pilate G."/>
            <person name="Poliakov A."/>
            <person name="Razumovskaya J."/>
            <person name="Richardson P."/>
            <person name="Rinaldi C."/>
            <person name="Ritland K."/>
            <person name="Rouze P."/>
            <person name="Ryaboy D."/>
            <person name="Schmutz J."/>
            <person name="Schrader J."/>
            <person name="Segerman B."/>
            <person name="Shin H."/>
            <person name="Siddiqui A."/>
            <person name="Sterky F."/>
            <person name="Terry A."/>
            <person name="Tsai C.J."/>
            <person name="Uberbacher E."/>
            <person name="Unneberg P."/>
            <person name="Vahala J."/>
            <person name="Wall K."/>
            <person name="Wessler S."/>
            <person name="Yang G."/>
            <person name="Yin T."/>
            <person name="Douglas C."/>
            <person name="Marra M."/>
            <person name="Sandberg G."/>
            <person name="Van de Peer Y."/>
            <person name="Rokhsar D."/>
        </authorList>
    </citation>
    <scope>NUCLEOTIDE SEQUENCE [LARGE SCALE GENOMIC DNA]</scope>
    <source>
        <strain evidence="21">cv. Nisqually</strain>
    </source>
</reference>
<evidence type="ECO:0000256" key="10">
    <source>
        <dbReference type="ARBA" id="ARBA00022989"/>
    </source>
</evidence>
<sequence>MQHHLFPTKSWFIMFLTITFVHAPSSAFANDDERYVSCSNLFDCGDIKGVGYPFWGSNRPDFCGYPELKLDCSDQDLEITIEKLTYKVLGINNQSRTLSVARKDYAENNICPTLILNTTWIPNLLNYTSDDHNITIYYGCPTQGAPITLPLVPQFPCNINATEMTGYFTAVANLSDLGSSASILISYLASCKDSIKVPVRESAFLQSSSAPNLTQLLGVLNQGFGLEWNASNSLCDACQFSGGKCGYNQTTTAFTCYCKDQPQQFSCQQSPTNDQSSRSTRTRRLWIALGTSAAAAAIMTFSIITIYLTRREGSFSAVIAMTFRLKKSQHVGRVKTFMMDYHSLTPRRYSYSEIKKMTNSFVYTLGQGGFGNVYRGKLPDDGHLVAVKVLKESKGDGEEFMNEVASISRTSHVNVVTLLGFCYERNKRALIYEFMPNGSLDSFISNKESPHTNCRLEWKKLYEIAVGIARGLEYLHRGCNTRIVHFDIKPHNILLDEDFCPKISDFGLAKLCKSKVSKISMIGARGTVGYIAPEVFCRNFGGVTYKSDVYSYGMMVLEMVGQSKDFDMGSVETNELYFPDWFYMYLDPGEISTFHGGTTEEEKEIVKKMILVGLWCIQTMPSHRPSMTKVVEMFEGSLQSLQIPPRPSLSSPRRSAQDHSSNVSSLPCVSSQGGGVNTLSADESDF</sequence>
<keyword evidence="5 17" id="KW-0812">Transmembrane</keyword>
<dbReference type="InterPro" id="IPR011009">
    <property type="entry name" value="Kinase-like_dom_sf"/>
</dbReference>
<evidence type="ECO:0000256" key="11">
    <source>
        <dbReference type="ARBA" id="ARBA00023136"/>
    </source>
</evidence>
<evidence type="ECO:0000256" key="13">
    <source>
        <dbReference type="ARBA" id="ARBA00047899"/>
    </source>
</evidence>
<keyword evidence="6 18" id="KW-0732">Signal</keyword>
<evidence type="ECO:0000256" key="17">
    <source>
        <dbReference type="SAM" id="Phobius"/>
    </source>
</evidence>
<dbReference type="EMBL" id="CM009306">
    <property type="protein sequence ID" value="RQP02250.1"/>
    <property type="molecule type" value="Genomic_DNA"/>
</dbReference>
<feature type="compositionally biased region" description="Polar residues" evidence="16">
    <location>
        <begin position="677"/>
        <end position="686"/>
    </location>
</feature>
<evidence type="ECO:0000256" key="15">
    <source>
        <dbReference type="PROSITE-ProRule" id="PRU10141"/>
    </source>
</evidence>
<dbReference type="Gene3D" id="3.30.200.20">
    <property type="entry name" value="Phosphorylase Kinase, domain 1"/>
    <property type="match status" value="1"/>
</dbReference>
<keyword evidence="21" id="KW-1185">Reference proteome</keyword>
<dbReference type="Pfam" id="PF14380">
    <property type="entry name" value="WAK_assoc"/>
    <property type="match status" value="1"/>
</dbReference>
<dbReference type="AlphaFoldDB" id="A0A3N7G4Y4"/>
<evidence type="ECO:0000256" key="16">
    <source>
        <dbReference type="SAM" id="MobiDB-lite"/>
    </source>
</evidence>
<keyword evidence="12" id="KW-0325">Glycoprotein</keyword>
<dbReference type="PROSITE" id="PS00108">
    <property type="entry name" value="PROTEIN_KINASE_ST"/>
    <property type="match status" value="1"/>
</dbReference>
<dbReference type="GO" id="GO:0016020">
    <property type="term" value="C:membrane"/>
    <property type="evidence" value="ECO:0007669"/>
    <property type="project" value="UniProtKB-SubCell"/>
</dbReference>
<keyword evidence="8" id="KW-0418">Kinase</keyword>
<feature type="domain" description="Protein kinase" evidence="19">
    <location>
        <begin position="359"/>
        <end position="638"/>
    </location>
</feature>
<keyword evidence="4" id="KW-0808">Transferase</keyword>
<dbReference type="InterPro" id="IPR017441">
    <property type="entry name" value="Protein_kinase_ATP_BS"/>
</dbReference>
<evidence type="ECO:0000313" key="20">
    <source>
        <dbReference type="EMBL" id="RQP02250.1"/>
    </source>
</evidence>
<dbReference type="PANTHER" id="PTHR27009">
    <property type="entry name" value="RUST RESISTANCE KINASE LR10-RELATED"/>
    <property type="match status" value="1"/>
</dbReference>